<sequence>MMREEHVVRRGLVQDLAAVPGDVPLMLLIAPPGYGKTVVLRQWAAADPRPFVWLGVEPADADPVRLRRRLEDALEPVRSAAPWVLVVDDLHVIRGRPGQQVIVDVIERLPAGCHLVVAARTRLGLPVGGLRAEGRSAEFGLAELRLSAAEALEVLRRTGALIPEEQALAVARRFDGWPVGIYLAALTLRDQADAAPRISGAFPYVSEYFRDVVLAGESAETVRFLMRSALLDPVSAGLCDAALRRAGSGQTLAGLAARNVFVSPVDPAVRSYRFHPAFRDMLLAELRRREPAVERDVHRRAAAWYERRRQPEPAVRHAAAAGEAGLVGRILARHSRQLVDDGHARTVAAALDLLGDQVVERDAGLAARAGWIYALAGRRTRPRECLAAAGDAPRAAAAADRLRAALAPGGVDNMLGYARRAARAERPGSPWYPVTTVLLGVAEELTGNTVLAMTRFMRVARAESVADAAALALAELGWHAAEGNDTTTAAAFAKESATLLGPRHQDGGWSALTHLLGARVALVACDRPAWDDTVARTRQAIAGSGAFPWLVAMASVRLARLILDAGDLDGARRATAEAGLALADLSTTGVLAGQLRTVTAELDRRAARAETENAAGLTAAELRVLHLLPTHLTLSRIAGDLRLSRNTVKTQVAAVYRKLGVGDRADAVRAGRDLGLIPAG</sequence>
<proteinExistence type="predicted"/>
<dbReference type="Pfam" id="PF25873">
    <property type="entry name" value="WHD_MalT"/>
    <property type="match status" value="1"/>
</dbReference>
<evidence type="ECO:0000313" key="2">
    <source>
        <dbReference type="EMBL" id="MCO8275903.1"/>
    </source>
</evidence>
<dbReference type="SUPFAM" id="SSF46894">
    <property type="entry name" value="C-terminal effector domain of the bipartite response regulators"/>
    <property type="match status" value="1"/>
</dbReference>
<protein>
    <submittedName>
        <fullName evidence="2">LuxR C-terminal-related transcriptional regulator</fullName>
    </submittedName>
</protein>
<name>A0ABT1DYL3_9ACTN</name>
<dbReference type="Pfam" id="PF00196">
    <property type="entry name" value="GerE"/>
    <property type="match status" value="1"/>
</dbReference>
<keyword evidence="3" id="KW-1185">Reference proteome</keyword>
<gene>
    <name evidence="2" type="ORF">M1L60_35525</name>
</gene>
<feature type="domain" description="HTH luxR-type" evidence="1">
    <location>
        <begin position="610"/>
        <end position="675"/>
    </location>
</feature>
<reference evidence="2 3" key="1">
    <citation type="submission" date="2022-06" db="EMBL/GenBank/DDBJ databases">
        <title>New Species of the Genus Actinoplanes, ActinopZanes ferrugineus.</title>
        <authorList>
            <person name="Ding P."/>
        </authorList>
    </citation>
    <scope>NUCLEOTIDE SEQUENCE [LARGE SCALE GENOMIC DNA]</scope>
    <source>
        <strain evidence="2 3">TRM88003</strain>
    </source>
</reference>
<dbReference type="Gene3D" id="1.10.10.10">
    <property type="entry name" value="Winged helix-like DNA-binding domain superfamily/Winged helix DNA-binding domain"/>
    <property type="match status" value="1"/>
</dbReference>
<evidence type="ECO:0000259" key="1">
    <source>
        <dbReference type="PROSITE" id="PS50043"/>
    </source>
</evidence>
<dbReference type="SMART" id="SM00421">
    <property type="entry name" value="HTH_LUXR"/>
    <property type="match status" value="1"/>
</dbReference>
<dbReference type="InterPro" id="IPR027417">
    <property type="entry name" value="P-loop_NTPase"/>
</dbReference>
<comment type="caution">
    <text evidence="2">The sequence shown here is derived from an EMBL/GenBank/DDBJ whole genome shotgun (WGS) entry which is preliminary data.</text>
</comment>
<dbReference type="InterPro" id="IPR016032">
    <property type="entry name" value="Sig_transdc_resp-reg_C-effctor"/>
</dbReference>
<dbReference type="RefSeq" id="WP_253241937.1">
    <property type="nucleotide sequence ID" value="NZ_JAMYJR010000040.1"/>
</dbReference>
<dbReference type="PROSITE" id="PS50043">
    <property type="entry name" value="HTH_LUXR_2"/>
    <property type="match status" value="1"/>
</dbReference>
<organism evidence="2 3">
    <name type="scientific">Paractinoplanes aksuensis</name>
    <dbReference type="NCBI Taxonomy" id="2939490"/>
    <lineage>
        <taxon>Bacteria</taxon>
        <taxon>Bacillati</taxon>
        <taxon>Actinomycetota</taxon>
        <taxon>Actinomycetes</taxon>
        <taxon>Micromonosporales</taxon>
        <taxon>Micromonosporaceae</taxon>
        <taxon>Paractinoplanes</taxon>
    </lineage>
</organism>
<dbReference type="InterPro" id="IPR036388">
    <property type="entry name" value="WH-like_DNA-bd_sf"/>
</dbReference>
<dbReference type="Proteomes" id="UP001523369">
    <property type="component" value="Unassembled WGS sequence"/>
</dbReference>
<dbReference type="EMBL" id="JAMYJR010000040">
    <property type="protein sequence ID" value="MCO8275903.1"/>
    <property type="molecule type" value="Genomic_DNA"/>
</dbReference>
<dbReference type="SUPFAM" id="SSF52540">
    <property type="entry name" value="P-loop containing nucleoside triphosphate hydrolases"/>
    <property type="match status" value="1"/>
</dbReference>
<dbReference type="InterPro" id="IPR000792">
    <property type="entry name" value="Tscrpt_reg_LuxR_C"/>
</dbReference>
<dbReference type="InterPro" id="IPR059106">
    <property type="entry name" value="WHD_MalT"/>
</dbReference>
<accession>A0ABT1DYL3</accession>
<evidence type="ECO:0000313" key="3">
    <source>
        <dbReference type="Proteomes" id="UP001523369"/>
    </source>
</evidence>